<protein>
    <submittedName>
        <fullName evidence="1">Uncharacterized protein</fullName>
    </submittedName>
</protein>
<gene>
    <name evidence="1" type="ORF">HMPREF1313_1003</name>
</gene>
<dbReference type="Proteomes" id="UP000006410">
    <property type="component" value="Unassembled WGS sequence"/>
</dbReference>
<organism evidence="1 2">
    <name type="scientific">Bifidobacterium longum subsp. longum 1-6B</name>
    <dbReference type="NCBI Taxonomy" id="1161744"/>
    <lineage>
        <taxon>Bacteria</taxon>
        <taxon>Bacillati</taxon>
        <taxon>Actinomycetota</taxon>
        <taxon>Actinomycetes</taxon>
        <taxon>Bifidobacteriales</taxon>
        <taxon>Bifidobacteriaceae</taxon>
        <taxon>Bifidobacterium</taxon>
    </lineage>
</organism>
<dbReference type="AlphaFoldDB" id="A0AA87IGN0"/>
<name>A0AA87IGN0_BIFLL</name>
<proteinExistence type="predicted"/>
<reference evidence="1 2" key="1">
    <citation type="journal article" date="2013" name="Genome Announc.">
        <title>Draft Genome Sequences of Two Pairs of Human Intestinal Bifidobacterium longum subsp. longum Strains, 44B and 1-6B and 35B and 2-2B, Consecutively Isolated from Two Children after a 5-Year Time Period.</title>
        <authorList>
            <person name="Shkoporov A.N."/>
            <person name="Efimov B.A."/>
            <person name="Khokhlova E.V."/>
            <person name="Chaplin A.V."/>
            <person name="Kafarskaya L.I."/>
            <person name="Durkin A.S."/>
            <person name="McCorrison J."/>
            <person name="Torralba M."/>
            <person name="Gillis M."/>
            <person name="Sutton G."/>
            <person name="Weibel D.B."/>
            <person name="Nelson K.E."/>
            <person name="Smeianov V.V."/>
        </authorList>
    </citation>
    <scope>NUCLEOTIDE SEQUENCE [LARGE SCALE GENOMIC DNA]</scope>
    <source>
        <strain evidence="1 2">1-6B</strain>
    </source>
</reference>
<comment type="caution">
    <text evidence="1">The sequence shown here is derived from an EMBL/GenBank/DDBJ whole genome shotgun (WGS) entry which is preliminary data.</text>
</comment>
<evidence type="ECO:0000313" key="2">
    <source>
        <dbReference type="Proteomes" id="UP000006410"/>
    </source>
</evidence>
<sequence>MDNAGFFVVHVYFAFATNVSAQDRHLGGRIHEVSQGAAVTGAGTLE</sequence>
<accession>A0AA87IGN0</accession>
<evidence type="ECO:0000313" key="1">
    <source>
        <dbReference type="EMBL" id="EIJ27985.1"/>
    </source>
</evidence>
<dbReference type="EMBL" id="AJTF01000025">
    <property type="protein sequence ID" value="EIJ27985.1"/>
    <property type="molecule type" value="Genomic_DNA"/>
</dbReference>